<gene>
    <name evidence="1" type="ORF">SAMN04488062_106144</name>
</gene>
<dbReference type="AlphaFoldDB" id="A0A1G8BT71"/>
<keyword evidence="2" id="KW-1185">Reference proteome</keyword>
<name>A0A1G8BT71_9FLAO</name>
<dbReference type="InterPro" id="IPR027417">
    <property type="entry name" value="P-loop_NTPase"/>
</dbReference>
<dbReference type="Proteomes" id="UP000199274">
    <property type="component" value="Unassembled WGS sequence"/>
</dbReference>
<sequence length="54" mass="6527">MYVVPADDKEMARYIVGKIIWEEMQQHKDIQEPKMDEKVKANIEMYKDILKKEV</sequence>
<proteinExistence type="predicted"/>
<evidence type="ECO:0000313" key="1">
    <source>
        <dbReference type="EMBL" id="SDH36298.1"/>
    </source>
</evidence>
<protein>
    <submittedName>
        <fullName evidence="1">Uncharacterized protein</fullName>
    </submittedName>
</protein>
<evidence type="ECO:0000313" key="2">
    <source>
        <dbReference type="Proteomes" id="UP000199274"/>
    </source>
</evidence>
<accession>A0A1G8BT71</accession>
<dbReference type="STRING" id="178355.SAMN04488062_106144"/>
<dbReference type="EMBL" id="FNDB01000006">
    <property type="protein sequence ID" value="SDH36298.1"/>
    <property type="molecule type" value="Genomic_DNA"/>
</dbReference>
<reference evidence="2" key="1">
    <citation type="submission" date="2016-10" db="EMBL/GenBank/DDBJ databases">
        <authorList>
            <person name="Varghese N."/>
            <person name="Submissions S."/>
        </authorList>
    </citation>
    <scope>NUCLEOTIDE SEQUENCE [LARGE SCALE GENOMIC DNA]</scope>
    <source>
        <strain evidence="2">CGMCC 1.2747</strain>
    </source>
</reference>
<dbReference type="Gene3D" id="3.40.50.300">
    <property type="entry name" value="P-loop containing nucleotide triphosphate hydrolases"/>
    <property type="match status" value="1"/>
</dbReference>
<organism evidence="1 2">
    <name type="scientific">Flavobacterium omnivorum</name>
    <dbReference type="NCBI Taxonomy" id="178355"/>
    <lineage>
        <taxon>Bacteria</taxon>
        <taxon>Pseudomonadati</taxon>
        <taxon>Bacteroidota</taxon>
        <taxon>Flavobacteriia</taxon>
        <taxon>Flavobacteriales</taxon>
        <taxon>Flavobacteriaceae</taxon>
        <taxon>Flavobacterium</taxon>
    </lineage>
</organism>